<dbReference type="GO" id="GO:1990431">
    <property type="term" value="P:priRNA 3'-end processing"/>
    <property type="evidence" value="ECO:0007669"/>
    <property type="project" value="TreeGrafter"/>
</dbReference>
<dbReference type="InterPro" id="IPR012337">
    <property type="entry name" value="RNaseH-like_sf"/>
</dbReference>
<name>A0A8H3IKY7_9LECA</name>
<dbReference type="AlphaFoldDB" id="A0A8H3IKY7"/>
<organism evidence="2 3">
    <name type="scientific">Imshaugia aleurites</name>
    <dbReference type="NCBI Taxonomy" id="172621"/>
    <lineage>
        <taxon>Eukaryota</taxon>
        <taxon>Fungi</taxon>
        <taxon>Dikarya</taxon>
        <taxon>Ascomycota</taxon>
        <taxon>Pezizomycotina</taxon>
        <taxon>Lecanoromycetes</taxon>
        <taxon>OSLEUM clade</taxon>
        <taxon>Lecanoromycetidae</taxon>
        <taxon>Lecanorales</taxon>
        <taxon>Lecanorineae</taxon>
        <taxon>Parmeliaceae</taxon>
        <taxon>Imshaugia</taxon>
    </lineage>
</organism>
<gene>
    <name evidence="2" type="ORF">IMSHALPRED_003590</name>
</gene>
<proteinExistence type="inferred from homology"/>
<evidence type="ECO:0000313" key="3">
    <source>
        <dbReference type="Proteomes" id="UP000664534"/>
    </source>
</evidence>
<dbReference type="Proteomes" id="UP000664534">
    <property type="component" value="Unassembled WGS sequence"/>
</dbReference>
<dbReference type="InterPro" id="IPR036397">
    <property type="entry name" value="RNaseH_sf"/>
</dbReference>
<comment type="similarity">
    <text evidence="1">Belongs to the CAF1 family.</text>
</comment>
<dbReference type="GO" id="GO:0005634">
    <property type="term" value="C:nucleus"/>
    <property type="evidence" value="ECO:0007669"/>
    <property type="project" value="TreeGrafter"/>
</dbReference>
<dbReference type="Pfam" id="PF04857">
    <property type="entry name" value="CAF1"/>
    <property type="match status" value="1"/>
</dbReference>
<dbReference type="PANTHER" id="PTHR15092:SF22">
    <property type="entry name" value="POLY(A)-SPECIFIC RIBONUCLEASE PNLDC1"/>
    <property type="match status" value="1"/>
</dbReference>
<dbReference type="InterPro" id="IPR006941">
    <property type="entry name" value="RNase_CAF1"/>
</dbReference>
<evidence type="ECO:0000313" key="2">
    <source>
        <dbReference type="EMBL" id="CAF9917469.1"/>
    </source>
</evidence>
<comment type="caution">
    <text evidence="2">The sequence shown here is derived from an EMBL/GenBank/DDBJ whole genome shotgun (WGS) entry which is preliminary data.</text>
</comment>
<dbReference type="GO" id="GO:0000289">
    <property type="term" value="P:nuclear-transcribed mRNA poly(A) tail shortening"/>
    <property type="evidence" value="ECO:0007669"/>
    <property type="project" value="TreeGrafter"/>
</dbReference>
<dbReference type="InterPro" id="IPR051181">
    <property type="entry name" value="CAF1_poly(A)_ribonucleases"/>
</dbReference>
<accession>A0A8H3IKY7</accession>
<dbReference type="GO" id="GO:1990432">
    <property type="term" value="P:siRNA 3'-end processing"/>
    <property type="evidence" value="ECO:0007669"/>
    <property type="project" value="TreeGrafter"/>
</dbReference>
<keyword evidence="3" id="KW-1185">Reference proteome</keyword>
<evidence type="ECO:0000256" key="1">
    <source>
        <dbReference type="ARBA" id="ARBA00008372"/>
    </source>
</evidence>
<dbReference type="Gene3D" id="3.30.420.10">
    <property type="entry name" value="Ribonuclease H-like superfamily/Ribonuclease H"/>
    <property type="match status" value="2"/>
</dbReference>
<dbReference type="OrthoDB" id="1432093at2759"/>
<dbReference type="GO" id="GO:0000175">
    <property type="term" value="F:3'-5'-RNA exonuclease activity"/>
    <property type="evidence" value="ECO:0007669"/>
    <property type="project" value="TreeGrafter"/>
</dbReference>
<protein>
    <submittedName>
        <fullName evidence="2">Uncharacterized protein</fullName>
    </submittedName>
</protein>
<dbReference type="GO" id="GO:0003723">
    <property type="term" value="F:RNA binding"/>
    <property type="evidence" value="ECO:0007669"/>
    <property type="project" value="TreeGrafter"/>
</dbReference>
<dbReference type="SUPFAM" id="SSF53098">
    <property type="entry name" value="Ribonuclease H-like"/>
    <property type="match status" value="1"/>
</dbReference>
<reference evidence="2" key="1">
    <citation type="submission" date="2021-03" db="EMBL/GenBank/DDBJ databases">
        <authorList>
            <person name="Tagirdzhanova G."/>
        </authorList>
    </citation>
    <scope>NUCLEOTIDE SEQUENCE</scope>
</reference>
<dbReference type="EMBL" id="CAJPDT010000018">
    <property type="protein sequence ID" value="CAF9917469.1"/>
    <property type="molecule type" value="Genomic_DNA"/>
</dbReference>
<sequence length="634" mass="71988">MDVTGHTLQSQLFSILEAISRSRFVSFDLELSGIPGKQFKSKSTGQSEDGRQTLQQRYEETKAAAERYQVLQLGLTCVEEDRDRGVYVARPYNFYLNPVPDKKLNIERDFSYQSGGKTSHYFERPLADFPAVEFLLGHGFRMEAPFLEGVPYFSRGEEAASRAAEVAKRDRNRFADIFIRDGDVESLDFIRRVRHEVTAWQSRSTPEPSYLNVGPVSFAAPGYTGRGLNGFQKRLVHQLVRAEFPDVVSVSKQDFIQLVPFDREREDAQLQRKIAWFERNLAHQVGIRWLAEALCPDVDKVLPREFVPPFASGNLVALATSTYPPMDMTDEEREAHVLRFTELCKTLKERRTVLIGHNLFLDLIYFYKFFFGPLPDRVEGFQQLIAQLFPLVIDTKYLADKINDNSPLYKSSLQEIDQELSKLPVPIIETPFEHSKYLSDSPFHEAGFDSFTTAKVLIRLSARIEGAATGDESPSSEEEVFYPASETGSLLSDLNDLLSRKSNSDEDALERRKQIAQMFQKRAALERLKTSETPSETRAILDRQAALFRELGLNDEEPQSEIQTNNRPLTSNNPYALLQDFSLDSDAEPKSAHVIAASTPVVHTMMPAEGSPFWIHYGNKLRVNGTVEEVCIIK</sequence>
<dbReference type="PANTHER" id="PTHR15092">
    <property type="entry name" value="POLY A -SPECIFIC RIBONUCLEASE/TARGET OF EGR1, MEMBER 1"/>
    <property type="match status" value="1"/>
</dbReference>